<dbReference type="Proteomes" id="UP000199601">
    <property type="component" value="Unassembled WGS sequence"/>
</dbReference>
<accession>A0A0U1D933</accession>
<keyword evidence="2" id="KW-1185">Reference proteome</keyword>
<dbReference type="RefSeq" id="WP_167542666.1">
    <property type="nucleotide sequence ID" value="NZ_CTEC01000001.1"/>
</dbReference>
<name>A0A0U1D933_9MYCO</name>
<evidence type="ECO:0000313" key="2">
    <source>
        <dbReference type="Proteomes" id="UP000199601"/>
    </source>
</evidence>
<protein>
    <submittedName>
        <fullName evidence="1">Uncharacterized protein</fullName>
    </submittedName>
</protein>
<dbReference type="AlphaFoldDB" id="A0A0U1D933"/>
<evidence type="ECO:0000313" key="1">
    <source>
        <dbReference type="EMBL" id="CQD10582.1"/>
    </source>
</evidence>
<dbReference type="EMBL" id="CTEC01000001">
    <property type="protein sequence ID" value="CQD10582.1"/>
    <property type="molecule type" value="Genomic_DNA"/>
</dbReference>
<gene>
    <name evidence="1" type="ORF">BN000_02184</name>
</gene>
<sequence length="56" mass="6271">MEIRFKRGDRIRVPYGAGVYDATVVGVRDGRIYVAIDLDSDASVETFYRSSELVDA</sequence>
<reference evidence="2" key="1">
    <citation type="submission" date="2015-03" db="EMBL/GenBank/DDBJ databases">
        <authorList>
            <person name="Urmite Genomes"/>
        </authorList>
    </citation>
    <scope>NUCLEOTIDE SEQUENCE [LARGE SCALE GENOMIC DNA]</scope>
    <source>
        <strain evidence="2">CSUR P1344</strain>
    </source>
</reference>
<proteinExistence type="predicted"/>
<organism evidence="1 2">
    <name type="scientific">Mycobacterium europaeum</name>
    <dbReference type="NCBI Taxonomy" id="761804"/>
    <lineage>
        <taxon>Bacteria</taxon>
        <taxon>Bacillati</taxon>
        <taxon>Actinomycetota</taxon>
        <taxon>Actinomycetes</taxon>
        <taxon>Mycobacteriales</taxon>
        <taxon>Mycobacteriaceae</taxon>
        <taxon>Mycobacterium</taxon>
        <taxon>Mycobacterium simiae complex</taxon>
    </lineage>
</organism>